<evidence type="ECO:0000256" key="2">
    <source>
        <dbReference type="ARBA" id="ARBA00022519"/>
    </source>
</evidence>
<keyword evidence="4" id="KW-0067">ATP-binding</keyword>
<dbReference type="PROSITE" id="PS50893">
    <property type="entry name" value="ABC_TRANSPORTER_2"/>
    <property type="match status" value="1"/>
</dbReference>
<evidence type="ECO:0000256" key="1">
    <source>
        <dbReference type="ARBA" id="ARBA00022448"/>
    </source>
</evidence>
<dbReference type="Pfam" id="PF00563">
    <property type="entry name" value="EAL"/>
    <property type="match status" value="1"/>
</dbReference>
<dbReference type="GO" id="GO:0005524">
    <property type="term" value="F:ATP binding"/>
    <property type="evidence" value="ECO:0007669"/>
    <property type="project" value="UniProtKB-KW"/>
</dbReference>
<dbReference type="PANTHER" id="PTHR44757">
    <property type="entry name" value="DIGUANYLATE CYCLASE DGCP"/>
    <property type="match status" value="1"/>
</dbReference>
<dbReference type="SUPFAM" id="SSF141868">
    <property type="entry name" value="EAL domain-like"/>
    <property type="match status" value="1"/>
</dbReference>
<keyword evidence="1" id="KW-0813">Transport</keyword>
<dbReference type="InterPro" id="IPR000160">
    <property type="entry name" value="GGDEF_dom"/>
</dbReference>
<dbReference type="SMART" id="SM00267">
    <property type="entry name" value="GGDEF"/>
    <property type="match status" value="1"/>
</dbReference>
<dbReference type="PROSITE" id="PS00211">
    <property type="entry name" value="ABC_TRANSPORTER_1"/>
    <property type="match status" value="1"/>
</dbReference>
<evidence type="ECO:0008006" key="11">
    <source>
        <dbReference type="Google" id="ProtNLM"/>
    </source>
</evidence>
<dbReference type="Pfam" id="PF00990">
    <property type="entry name" value="GGDEF"/>
    <property type="match status" value="1"/>
</dbReference>
<keyword evidence="3" id="KW-0547">Nucleotide-binding</keyword>
<dbReference type="EMBL" id="DOYJ01000263">
    <property type="protein sequence ID" value="HCB76405.1"/>
    <property type="molecule type" value="Genomic_DNA"/>
</dbReference>
<dbReference type="GO" id="GO:0022857">
    <property type="term" value="F:transmembrane transporter activity"/>
    <property type="evidence" value="ECO:0007669"/>
    <property type="project" value="UniProtKB-ARBA"/>
</dbReference>
<dbReference type="FunFam" id="3.30.70.270:FF:000001">
    <property type="entry name" value="Diguanylate cyclase domain protein"/>
    <property type="match status" value="1"/>
</dbReference>
<dbReference type="PROSITE" id="PS50887">
    <property type="entry name" value="GGDEF"/>
    <property type="match status" value="1"/>
</dbReference>
<dbReference type="GO" id="GO:0016887">
    <property type="term" value="F:ATP hydrolysis activity"/>
    <property type="evidence" value="ECO:0007669"/>
    <property type="project" value="InterPro"/>
</dbReference>
<evidence type="ECO:0000259" key="6">
    <source>
        <dbReference type="PROSITE" id="PS50883"/>
    </source>
</evidence>
<dbReference type="Gene3D" id="3.20.20.450">
    <property type="entry name" value="EAL domain"/>
    <property type="match status" value="1"/>
</dbReference>
<feature type="non-terminal residue" evidence="9">
    <location>
        <position position="554"/>
    </location>
</feature>
<evidence type="ECO:0000256" key="4">
    <source>
        <dbReference type="ARBA" id="ARBA00022840"/>
    </source>
</evidence>
<dbReference type="InterPro" id="IPR035919">
    <property type="entry name" value="EAL_sf"/>
</dbReference>
<keyword evidence="2" id="KW-1003">Cell membrane</keyword>
<proteinExistence type="inferred from homology"/>
<evidence type="ECO:0000259" key="7">
    <source>
        <dbReference type="PROSITE" id="PS50887"/>
    </source>
</evidence>
<dbReference type="GO" id="GO:0098796">
    <property type="term" value="C:membrane protein complex"/>
    <property type="evidence" value="ECO:0007669"/>
    <property type="project" value="UniProtKB-ARBA"/>
</dbReference>
<dbReference type="Gene3D" id="3.30.70.270">
    <property type="match status" value="1"/>
</dbReference>
<dbReference type="Pfam" id="PF00005">
    <property type="entry name" value="ABC_tran"/>
    <property type="match status" value="1"/>
</dbReference>
<comment type="similarity">
    <text evidence="5">Belongs to the ABC transporter superfamily. Macrolide exporter (TC 3.A.1.122) family.</text>
</comment>
<accession>A0A3D0WCD2</accession>
<feature type="domain" description="EAL" evidence="6">
    <location>
        <begin position="484"/>
        <end position="554"/>
    </location>
</feature>
<dbReference type="PROSITE" id="PS50883">
    <property type="entry name" value="EAL"/>
    <property type="match status" value="1"/>
</dbReference>
<protein>
    <recommendedName>
        <fullName evidence="11">Diguanylate cyclase</fullName>
    </recommendedName>
</protein>
<feature type="domain" description="ABC transporter" evidence="8">
    <location>
        <begin position="7"/>
        <end position="244"/>
    </location>
</feature>
<dbReference type="CDD" id="cd03255">
    <property type="entry name" value="ABC_MJ0796_LolCDE_FtsE"/>
    <property type="match status" value="1"/>
</dbReference>
<dbReference type="InterPro" id="IPR001633">
    <property type="entry name" value="EAL_dom"/>
</dbReference>
<dbReference type="InterPro" id="IPR029787">
    <property type="entry name" value="Nucleotide_cyclase"/>
</dbReference>
<dbReference type="AlphaFoldDB" id="A0A3D0WCD2"/>
<evidence type="ECO:0000256" key="3">
    <source>
        <dbReference type="ARBA" id="ARBA00022741"/>
    </source>
</evidence>
<evidence type="ECO:0000259" key="8">
    <source>
        <dbReference type="PROSITE" id="PS50893"/>
    </source>
</evidence>
<dbReference type="CDD" id="cd01949">
    <property type="entry name" value="GGDEF"/>
    <property type="match status" value="1"/>
</dbReference>
<dbReference type="NCBIfam" id="TIGR00254">
    <property type="entry name" value="GGDEF"/>
    <property type="match status" value="1"/>
</dbReference>
<organism evidence="9 10">
    <name type="scientific">Sphingomonas bacterium</name>
    <dbReference type="NCBI Taxonomy" id="1895847"/>
    <lineage>
        <taxon>Bacteria</taxon>
        <taxon>Pseudomonadati</taxon>
        <taxon>Pseudomonadota</taxon>
        <taxon>Alphaproteobacteria</taxon>
        <taxon>Sphingomonadales</taxon>
        <taxon>Sphingomonadaceae</taxon>
        <taxon>Sphingomonas</taxon>
    </lineage>
</organism>
<reference evidence="9 10" key="1">
    <citation type="journal article" date="2018" name="Nat. Biotechnol.">
        <title>A standardized bacterial taxonomy based on genome phylogeny substantially revises the tree of life.</title>
        <authorList>
            <person name="Parks D.H."/>
            <person name="Chuvochina M."/>
            <person name="Waite D.W."/>
            <person name="Rinke C."/>
            <person name="Skarshewski A."/>
            <person name="Chaumeil P.A."/>
            <person name="Hugenholtz P."/>
        </authorList>
    </citation>
    <scope>NUCLEOTIDE SEQUENCE [LARGE SCALE GENOMIC DNA]</scope>
    <source>
        <strain evidence="9">UBA9015</strain>
    </source>
</reference>
<dbReference type="PANTHER" id="PTHR44757:SF2">
    <property type="entry name" value="BIOFILM ARCHITECTURE MAINTENANCE PROTEIN MBAA"/>
    <property type="match status" value="1"/>
</dbReference>
<dbReference type="SUPFAM" id="SSF52540">
    <property type="entry name" value="P-loop containing nucleoside triphosphate hydrolases"/>
    <property type="match status" value="1"/>
</dbReference>
<dbReference type="SUPFAM" id="SSF55785">
    <property type="entry name" value="PYP-like sensor domain (PAS domain)"/>
    <property type="match status" value="1"/>
</dbReference>
<keyword evidence="2" id="KW-0472">Membrane</keyword>
<dbReference type="InterPro" id="IPR003439">
    <property type="entry name" value="ABC_transporter-like_ATP-bd"/>
</dbReference>
<gene>
    <name evidence="9" type="ORF">DEP91_09570</name>
</gene>
<dbReference type="InterPro" id="IPR017911">
    <property type="entry name" value="MacB-like_ATP-bd"/>
</dbReference>
<name>A0A3D0WCD2_9SPHN</name>
<evidence type="ECO:0000313" key="9">
    <source>
        <dbReference type="EMBL" id="HCB76405.1"/>
    </source>
</evidence>
<dbReference type="FunFam" id="3.40.50.300:FF:000032">
    <property type="entry name" value="Export ABC transporter ATP-binding protein"/>
    <property type="match status" value="1"/>
</dbReference>
<evidence type="ECO:0000256" key="5">
    <source>
        <dbReference type="ARBA" id="ARBA00038388"/>
    </source>
</evidence>
<keyword evidence="2" id="KW-0997">Cell inner membrane</keyword>
<dbReference type="InterPro" id="IPR035965">
    <property type="entry name" value="PAS-like_dom_sf"/>
</dbReference>
<feature type="domain" description="GGDEF" evidence="7">
    <location>
        <begin position="342"/>
        <end position="475"/>
    </location>
</feature>
<dbReference type="InterPro" id="IPR017871">
    <property type="entry name" value="ABC_transporter-like_CS"/>
</dbReference>
<dbReference type="CDD" id="cd01948">
    <property type="entry name" value="EAL"/>
    <property type="match status" value="1"/>
</dbReference>
<sequence length="554" mass="59779">MTADIAIRARNVTLSLGSRQAPTEILKGIDLDVASGSSVAILGPSGSGKSSLMAILSGLERASGGSVEVAGVDFTSLNEDGLSRARRGRIGIVLQAFHLLPTMTALENVAVPLELAGTDDAFARAEAELAAVGLGHRVTHCPAQLSGGEQQRVAIARAVAPAPAILFADEPTGNLDEATSGAIVDLLFERQRAAGATLVMITHDPSLADRCDRVIRMRDGRIVEVNARLADILGIESRSLIGTRPEALFVDGGGAPLAGFDEGAVEARAFDAVQEDQWLEIATHSIEYRGRPCRVLAVRDLTERKRFERRIQHLATHDPLTQLPNRAHFTQVLEAQLRDLTRPFALLALDLDRFKAVNDIFGHAAGDEVLCKVTRILRETVRAGDLVARIGGDEFVILADHADAADSAQQLAQRILTAFAAEMDTARDPMAVGVSIGIAIFPRDGADAEGLRLNADIALYRAKQSGRGQFRFFDTQMDHLARERRELEHELRQAIAADQLHLVFQPLVSTARGQVVGYEALLRWDHPARGRIAPDIFIPIAEETGAIVPIGEWV</sequence>
<dbReference type="SMART" id="SM00382">
    <property type="entry name" value="AAA"/>
    <property type="match status" value="1"/>
</dbReference>
<dbReference type="InterPro" id="IPR052155">
    <property type="entry name" value="Biofilm_reg_signaling"/>
</dbReference>
<dbReference type="InterPro" id="IPR027417">
    <property type="entry name" value="P-loop_NTPase"/>
</dbReference>
<dbReference type="Gene3D" id="3.40.50.300">
    <property type="entry name" value="P-loop containing nucleotide triphosphate hydrolases"/>
    <property type="match status" value="1"/>
</dbReference>
<dbReference type="InterPro" id="IPR043128">
    <property type="entry name" value="Rev_trsase/Diguanyl_cyclase"/>
</dbReference>
<evidence type="ECO:0000313" key="10">
    <source>
        <dbReference type="Proteomes" id="UP000262699"/>
    </source>
</evidence>
<comment type="caution">
    <text evidence="9">The sequence shown here is derived from an EMBL/GenBank/DDBJ whole genome shotgun (WGS) entry which is preliminary data.</text>
</comment>
<dbReference type="SUPFAM" id="SSF55073">
    <property type="entry name" value="Nucleotide cyclase"/>
    <property type="match status" value="1"/>
</dbReference>
<dbReference type="Proteomes" id="UP000262699">
    <property type="component" value="Unassembled WGS sequence"/>
</dbReference>
<dbReference type="InterPro" id="IPR003593">
    <property type="entry name" value="AAA+_ATPase"/>
</dbReference>